<gene>
    <name evidence="1" type="ORF">XYLVIOL_LOCUS2830</name>
</gene>
<protein>
    <submittedName>
        <fullName evidence="1">Uncharacterized protein</fullName>
    </submittedName>
</protein>
<sequence length="179" mass="20801">MLIATTELNVDRVSPRLLALRPPFQQCPHPLSLSFFLPYAHAHHHTPPFRSIRRAPIRENSRRSLARAILRRSTFRAPVLSGSIHPEPTHPPLGYPISTRSSRFRRLKPLSCAHPPEDRPCPGSTRLFSFPFTPLAWARGTFFVRGSFTWLNNDREKDRTFRLKEYRHAAIVRLLRRQP</sequence>
<name>A0ABP1N9G2_XYLVO</name>
<reference evidence="1 2" key="1">
    <citation type="submission" date="2024-08" db="EMBL/GenBank/DDBJ databases">
        <authorList>
            <person name="Will J Nash"/>
            <person name="Angela Man"/>
            <person name="Seanna McTaggart"/>
            <person name="Kendall Baker"/>
            <person name="Tom Barker"/>
            <person name="Leah Catchpole"/>
            <person name="Alex Durrant"/>
            <person name="Karim Gharbi"/>
            <person name="Naomi Irish"/>
            <person name="Gemy Kaithakottil"/>
            <person name="Debby Ku"/>
            <person name="Aaliyah Providence"/>
            <person name="Felix Shaw"/>
            <person name="David Swarbreck"/>
            <person name="Chris Watkins"/>
            <person name="Ann M. McCartney"/>
            <person name="Giulio Formenti"/>
            <person name="Alice Mouton"/>
            <person name="Noel Vella"/>
            <person name="Bjorn M von Reumont"/>
            <person name="Adriana Vella"/>
            <person name="Wilfried Haerty"/>
        </authorList>
    </citation>
    <scope>NUCLEOTIDE SEQUENCE [LARGE SCALE GENOMIC DNA]</scope>
</reference>
<comment type="caution">
    <text evidence="1">The sequence shown here is derived from an EMBL/GenBank/DDBJ whole genome shotgun (WGS) entry which is preliminary data.</text>
</comment>
<evidence type="ECO:0000313" key="2">
    <source>
        <dbReference type="Proteomes" id="UP001642520"/>
    </source>
</evidence>
<keyword evidence="2" id="KW-1185">Reference proteome</keyword>
<dbReference type="EMBL" id="CAXAJV020001288">
    <property type="protein sequence ID" value="CAL7937630.1"/>
    <property type="molecule type" value="Genomic_DNA"/>
</dbReference>
<organism evidence="1 2">
    <name type="scientific">Xylocopa violacea</name>
    <name type="common">Violet carpenter bee</name>
    <name type="synonym">Apis violacea</name>
    <dbReference type="NCBI Taxonomy" id="135666"/>
    <lineage>
        <taxon>Eukaryota</taxon>
        <taxon>Metazoa</taxon>
        <taxon>Ecdysozoa</taxon>
        <taxon>Arthropoda</taxon>
        <taxon>Hexapoda</taxon>
        <taxon>Insecta</taxon>
        <taxon>Pterygota</taxon>
        <taxon>Neoptera</taxon>
        <taxon>Endopterygota</taxon>
        <taxon>Hymenoptera</taxon>
        <taxon>Apocrita</taxon>
        <taxon>Aculeata</taxon>
        <taxon>Apoidea</taxon>
        <taxon>Anthophila</taxon>
        <taxon>Apidae</taxon>
        <taxon>Xylocopa</taxon>
        <taxon>Xylocopa</taxon>
    </lineage>
</organism>
<accession>A0ABP1N9G2</accession>
<proteinExistence type="predicted"/>
<dbReference type="Proteomes" id="UP001642520">
    <property type="component" value="Unassembled WGS sequence"/>
</dbReference>
<evidence type="ECO:0000313" key="1">
    <source>
        <dbReference type="EMBL" id="CAL7937630.1"/>
    </source>
</evidence>